<feature type="domain" description="Major facilitator superfamily (MFS) profile" evidence="6">
    <location>
        <begin position="208"/>
        <end position="386"/>
    </location>
</feature>
<gene>
    <name evidence="7" type="ORF">CDG68_09280</name>
</gene>
<evidence type="ECO:0000256" key="1">
    <source>
        <dbReference type="ARBA" id="ARBA00004141"/>
    </source>
</evidence>
<dbReference type="PANTHER" id="PTHR23514">
    <property type="entry name" value="BYPASS OF STOP CODON PROTEIN 6"/>
    <property type="match status" value="1"/>
</dbReference>
<dbReference type="AlphaFoldDB" id="A0A3G2T0Y3"/>
<feature type="transmembrane region" description="Helical" evidence="5">
    <location>
        <begin position="20"/>
        <end position="39"/>
    </location>
</feature>
<feature type="transmembrane region" description="Helical" evidence="5">
    <location>
        <begin position="143"/>
        <end position="164"/>
    </location>
</feature>
<dbReference type="Pfam" id="PF07690">
    <property type="entry name" value="MFS_1"/>
    <property type="match status" value="2"/>
</dbReference>
<evidence type="ECO:0000256" key="4">
    <source>
        <dbReference type="ARBA" id="ARBA00023136"/>
    </source>
</evidence>
<feature type="transmembrane region" description="Helical" evidence="5">
    <location>
        <begin position="363"/>
        <end position="381"/>
    </location>
</feature>
<keyword evidence="3 5" id="KW-1133">Transmembrane helix</keyword>
<evidence type="ECO:0000256" key="2">
    <source>
        <dbReference type="ARBA" id="ARBA00022692"/>
    </source>
</evidence>
<proteinExistence type="predicted"/>
<feature type="transmembrane region" description="Helical" evidence="5">
    <location>
        <begin position="202"/>
        <end position="222"/>
    </location>
</feature>
<evidence type="ECO:0000256" key="5">
    <source>
        <dbReference type="SAM" id="Phobius"/>
    </source>
</evidence>
<feature type="transmembrane region" description="Helical" evidence="5">
    <location>
        <begin position="104"/>
        <end position="122"/>
    </location>
</feature>
<feature type="transmembrane region" description="Helical" evidence="5">
    <location>
        <begin position="300"/>
        <end position="320"/>
    </location>
</feature>
<feature type="transmembrane region" description="Helical" evidence="5">
    <location>
        <begin position="170"/>
        <end position="190"/>
    </location>
</feature>
<feature type="transmembrane region" description="Helical" evidence="5">
    <location>
        <begin position="51"/>
        <end position="73"/>
    </location>
</feature>
<dbReference type="InterPro" id="IPR011701">
    <property type="entry name" value="MFS"/>
</dbReference>
<dbReference type="Proteomes" id="UP000279962">
    <property type="component" value="Chromosome"/>
</dbReference>
<keyword evidence="4 5" id="KW-0472">Membrane</keyword>
<dbReference type="GO" id="GO:0016020">
    <property type="term" value="C:membrane"/>
    <property type="evidence" value="ECO:0007669"/>
    <property type="project" value="UniProtKB-SubCell"/>
</dbReference>
<feature type="transmembrane region" description="Helical" evidence="5">
    <location>
        <begin position="242"/>
        <end position="263"/>
    </location>
</feature>
<organism evidence="7 8">
    <name type="scientific">Acinetobacter wuhouensis</name>
    <dbReference type="NCBI Taxonomy" id="1879050"/>
    <lineage>
        <taxon>Bacteria</taxon>
        <taxon>Pseudomonadati</taxon>
        <taxon>Pseudomonadota</taxon>
        <taxon>Gammaproteobacteria</taxon>
        <taxon>Moraxellales</taxon>
        <taxon>Moraxellaceae</taxon>
        <taxon>Acinetobacter</taxon>
    </lineage>
</organism>
<dbReference type="GO" id="GO:0022857">
    <property type="term" value="F:transmembrane transporter activity"/>
    <property type="evidence" value="ECO:0007669"/>
    <property type="project" value="InterPro"/>
</dbReference>
<name>A0A3G2T0Y3_9GAMM</name>
<feature type="transmembrane region" description="Helical" evidence="5">
    <location>
        <begin position="275"/>
        <end position="294"/>
    </location>
</feature>
<evidence type="ECO:0000256" key="3">
    <source>
        <dbReference type="ARBA" id="ARBA00022989"/>
    </source>
</evidence>
<dbReference type="EMBL" id="CP033133">
    <property type="protein sequence ID" value="AYO53808.1"/>
    <property type="molecule type" value="Genomic_DNA"/>
</dbReference>
<dbReference type="PANTHER" id="PTHR23514:SF13">
    <property type="entry name" value="INNER MEMBRANE PROTEIN YBJJ"/>
    <property type="match status" value="1"/>
</dbReference>
<comment type="subcellular location">
    <subcellularLocation>
        <location evidence="1">Membrane</location>
        <topology evidence="1">Multi-pass membrane protein</topology>
    </subcellularLocation>
</comment>
<evidence type="ECO:0000313" key="7">
    <source>
        <dbReference type="EMBL" id="AYO53808.1"/>
    </source>
</evidence>
<dbReference type="SUPFAM" id="SSF103473">
    <property type="entry name" value="MFS general substrate transporter"/>
    <property type="match status" value="1"/>
</dbReference>
<keyword evidence="2 5" id="KW-0812">Transmembrane</keyword>
<dbReference type="PROSITE" id="PS50850">
    <property type="entry name" value="MFS"/>
    <property type="match status" value="1"/>
</dbReference>
<dbReference type="CDD" id="cd17393">
    <property type="entry name" value="MFS_MosC_like"/>
    <property type="match status" value="1"/>
</dbReference>
<evidence type="ECO:0000313" key="8">
    <source>
        <dbReference type="Proteomes" id="UP000279962"/>
    </source>
</evidence>
<accession>A0A3G2T0Y3</accession>
<evidence type="ECO:0000259" key="6">
    <source>
        <dbReference type="PROSITE" id="PS50850"/>
    </source>
</evidence>
<dbReference type="RefSeq" id="WP_087552945.1">
    <property type="nucleotide sequence ID" value="NZ_CP033133.1"/>
</dbReference>
<protein>
    <submittedName>
        <fullName evidence="7">MFS transporter</fullName>
    </submittedName>
</protein>
<reference evidence="7 8" key="1">
    <citation type="submission" date="2018-10" db="EMBL/GenBank/DDBJ databases">
        <title>The complete genome of Acinetobacter wuhouensis strain WCHAW010062.</title>
        <authorList>
            <person name="Hu Y."/>
            <person name="Long H."/>
            <person name="Feng Y."/>
            <person name="Zong Z."/>
        </authorList>
    </citation>
    <scope>NUCLEOTIDE SEQUENCE [LARGE SCALE GENOMIC DNA]</scope>
    <source>
        <strain evidence="7 8">WCHAW010062</strain>
    </source>
</reference>
<sequence>MTNSLDINAQIQRGKIASKLSFFIAGFALSSWAPLVPYAKDRLNADTNTLGTILLCLGLGAVLGMPLASVLASKVGCRKVITVASIGLIITLPLLAYLTSILLFAFILFLFGLCIGAIDVTANIHGTQVQGLEKKPLMSSFHGFYSIGGLLGVSAVTLFLASIYDPVVAAAFFSSMILIVCIIGASSKFLEKQNTTEKTPLFVLPRGIVFIIGLLCLLVFLAEGAYLDWGAILLVQDKNTDLSISGIGYVIFALALTISRFTGDYLVAKMGEIRMLFSGLCFTALGILFTAYSANLVSVLIAIGLTGLAAGNLVPILFSLAAKQTVMPISHAISAVSFLGYLGVLLGPAMIGYIADMIGLNPTFYLLGLMMLVITAIVALSRKMTH</sequence>
<dbReference type="InterPro" id="IPR020846">
    <property type="entry name" value="MFS_dom"/>
</dbReference>
<feature type="transmembrane region" description="Helical" evidence="5">
    <location>
        <begin position="332"/>
        <end position="351"/>
    </location>
</feature>
<feature type="transmembrane region" description="Helical" evidence="5">
    <location>
        <begin position="80"/>
        <end position="98"/>
    </location>
</feature>
<dbReference type="Gene3D" id="1.20.1250.20">
    <property type="entry name" value="MFS general substrate transporter like domains"/>
    <property type="match status" value="2"/>
</dbReference>
<dbReference type="InterPro" id="IPR036259">
    <property type="entry name" value="MFS_trans_sf"/>
</dbReference>
<dbReference type="InterPro" id="IPR051788">
    <property type="entry name" value="MFS_Transporter"/>
</dbReference>